<comment type="similarity">
    <text evidence="1">Belongs to the LytR/CpsA/Psr (LCP) family.</text>
</comment>
<dbReference type="NCBIfam" id="TIGR00350">
    <property type="entry name" value="lytR_cpsA_psr"/>
    <property type="match status" value="1"/>
</dbReference>
<organism evidence="5 6">
    <name type="scientific">Nocardioides daedukensis</name>
    <dbReference type="NCBI Taxonomy" id="634462"/>
    <lineage>
        <taxon>Bacteria</taxon>
        <taxon>Bacillati</taxon>
        <taxon>Actinomycetota</taxon>
        <taxon>Actinomycetes</taxon>
        <taxon>Propionibacteriales</taxon>
        <taxon>Nocardioidaceae</taxon>
        <taxon>Nocardioides</taxon>
    </lineage>
</organism>
<keyword evidence="3" id="KW-0812">Transmembrane</keyword>
<keyword evidence="3" id="KW-0472">Membrane</keyword>
<dbReference type="AlphaFoldDB" id="A0A7Y9UQ51"/>
<feature type="transmembrane region" description="Helical" evidence="3">
    <location>
        <begin position="93"/>
        <end position="117"/>
    </location>
</feature>
<dbReference type="RefSeq" id="WP_246279992.1">
    <property type="nucleotide sequence ID" value="NZ_JACCAA010000001.1"/>
</dbReference>
<comment type="caution">
    <text evidence="5">The sequence shown here is derived from an EMBL/GenBank/DDBJ whole genome shotgun (WGS) entry which is preliminary data.</text>
</comment>
<dbReference type="Gene3D" id="3.40.630.190">
    <property type="entry name" value="LCP protein"/>
    <property type="match status" value="1"/>
</dbReference>
<feature type="compositionally biased region" description="Low complexity" evidence="2">
    <location>
        <begin position="418"/>
        <end position="430"/>
    </location>
</feature>
<dbReference type="Proteomes" id="UP000540656">
    <property type="component" value="Unassembled WGS sequence"/>
</dbReference>
<feature type="transmembrane region" description="Helical" evidence="3">
    <location>
        <begin position="25"/>
        <end position="50"/>
    </location>
</feature>
<gene>
    <name evidence="5" type="ORF">BJ980_003236</name>
</gene>
<feature type="transmembrane region" description="Helical" evidence="3">
    <location>
        <begin position="62"/>
        <end position="81"/>
    </location>
</feature>
<evidence type="ECO:0000256" key="1">
    <source>
        <dbReference type="ARBA" id="ARBA00006068"/>
    </source>
</evidence>
<dbReference type="PANTHER" id="PTHR33392">
    <property type="entry name" value="POLYISOPRENYL-TEICHOIC ACID--PEPTIDOGLYCAN TEICHOIC ACID TRANSFERASE TAGU"/>
    <property type="match status" value="1"/>
</dbReference>
<name>A0A7Y9UQ51_9ACTN</name>
<keyword evidence="6" id="KW-1185">Reference proteome</keyword>
<dbReference type="PANTHER" id="PTHR33392:SF6">
    <property type="entry name" value="POLYISOPRENYL-TEICHOIC ACID--PEPTIDOGLYCAN TEICHOIC ACID TRANSFERASE TAGU"/>
    <property type="match status" value="1"/>
</dbReference>
<evidence type="ECO:0000256" key="3">
    <source>
        <dbReference type="SAM" id="Phobius"/>
    </source>
</evidence>
<feature type="region of interest" description="Disordered" evidence="2">
    <location>
        <begin position="403"/>
        <end position="458"/>
    </location>
</feature>
<dbReference type="EMBL" id="JACCAA010000001">
    <property type="protein sequence ID" value="NYG60313.1"/>
    <property type="molecule type" value="Genomic_DNA"/>
</dbReference>
<evidence type="ECO:0000313" key="5">
    <source>
        <dbReference type="EMBL" id="NYG60313.1"/>
    </source>
</evidence>
<protein>
    <submittedName>
        <fullName evidence="5">LCP family protein required for cell wall assembly</fullName>
    </submittedName>
</protein>
<accession>A0A7Y9UQ51</accession>
<evidence type="ECO:0000313" key="6">
    <source>
        <dbReference type="Proteomes" id="UP000540656"/>
    </source>
</evidence>
<proteinExistence type="inferred from homology"/>
<dbReference type="InterPro" id="IPR050922">
    <property type="entry name" value="LytR/CpsA/Psr_CW_biosynth"/>
</dbReference>
<feature type="domain" description="Cell envelope-related transcriptional attenuator" evidence="4">
    <location>
        <begin position="160"/>
        <end position="330"/>
    </location>
</feature>
<sequence>MTLVVPGSAQLVAGNRNVGRIAIRVWGAVIALLVVLGLISYASTSFVLWFGTNTTLLNLVRFAMMLIAVGWAALFMDAWRIGQPLTLVKNQRLAMVGLNGVLCFSVAGSILFAAHLVTVQREFIGTMFSASEVSDSTHGRYNVLLMGGDSGAGRFGLRPDSLTVASIDQETGRTVLVGLPRNLQNFKFAKGSVMDEQFPDGFDCDECYINGVSTWAQDNTELFADPKTAGTDATISAVEGVTGLKINYWAMVNLEGFRNLIDAVGGVTLNVRHRIPIGGFSTPVTRYIEPGVKKLNGYHALWFARSRTGSDDYARMARQKCVMNALATQISPKTVLANFEKITKASSAMVDTNLPASELDTFIGLALKAKSRRIGTVSIVPPAINTAHPDLDKIRTMVDKAIDKAEGKSPEPKKARASARASSGATDASGQPATSGGSLGNKQDGYTANESADLGAAC</sequence>
<feature type="compositionally biased region" description="Polar residues" evidence="2">
    <location>
        <begin position="431"/>
        <end position="450"/>
    </location>
</feature>
<reference evidence="5 6" key="1">
    <citation type="submission" date="2020-07" db="EMBL/GenBank/DDBJ databases">
        <title>Sequencing the genomes of 1000 actinobacteria strains.</title>
        <authorList>
            <person name="Klenk H.-P."/>
        </authorList>
    </citation>
    <scope>NUCLEOTIDE SEQUENCE [LARGE SCALE GENOMIC DNA]</scope>
    <source>
        <strain evidence="5 6">DSM 23819</strain>
    </source>
</reference>
<dbReference type="Pfam" id="PF03816">
    <property type="entry name" value="LytR_cpsA_psr"/>
    <property type="match status" value="1"/>
</dbReference>
<evidence type="ECO:0000259" key="4">
    <source>
        <dbReference type="Pfam" id="PF03816"/>
    </source>
</evidence>
<keyword evidence="3" id="KW-1133">Transmembrane helix</keyword>
<dbReference type="InterPro" id="IPR004474">
    <property type="entry name" value="LytR_CpsA_psr"/>
</dbReference>
<feature type="compositionally biased region" description="Basic and acidic residues" evidence="2">
    <location>
        <begin position="403"/>
        <end position="414"/>
    </location>
</feature>
<evidence type="ECO:0000256" key="2">
    <source>
        <dbReference type="SAM" id="MobiDB-lite"/>
    </source>
</evidence>